<evidence type="ECO:0000259" key="1">
    <source>
        <dbReference type="PROSITE" id="PS51186"/>
    </source>
</evidence>
<keyword evidence="3" id="KW-1185">Reference proteome</keyword>
<name>A0ABN6SDX6_9BIFI</name>
<accession>A0ABN6SDX6</accession>
<evidence type="ECO:0000313" key="3">
    <source>
        <dbReference type="Proteomes" id="UP001321766"/>
    </source>
</evidence>
<dbReference type="Proteomes" id="UP001321766">
    <property type="component" value="Chromosome"/>
</dbReference>
<dbReference type="PANTHER" id="PTHR39173">
    <property type="entry name" value="ACETYLTRANSFERASE"/>
    <property type="match status" value="1"/>
</dbReference>
<gene>
    <name evidence="2" type="ORF">KIM372_17200</name>
</gene>
<dbReference type="InterPro" id="IPR000182">
    <property type="entry name" value="GNAT_dom"/>
</dbReference>
<dbReference type="CDD" id="cd04301">
    <property type="entry name" value="NAT_SF"/>
    <property type="match status" value="1"/>
</dbReference>
<proteinExistence type="predicted"/>
<sequence length="183" mass="20378">MSAQDEIRLVQVSEESQAYARAAWQYMQDCKAVDDETAGLGCLESFESAEDAERGWVPQALKEAAGTDLPEGWVPAVQFYALNAADQIVGMIQLRLALTDYLRLYGGHIGYSVHPSFRRRGYATYILRDCLDQARARSMDRVLITCNPSNEGSRRTILACGGTLENTVQEPGVGPHERYWISL</sequence>
<reference evidence="2 3" key="1">
    <citation type="journal article" date="2023" name="Microbiol. Spectr.">
        <title>Symbiosis of Carpenter Bees with Uncharacterized Lactic Acid Bacteria Showing NAD Auxotrophy.</title>
        <authorList>
            <person name="Kawasaki S."/>
            <person name="Ozawa K."/>
            <person name="Mori T."/>
            <person name="Yamamoto A."/>
            <person name="Ito M."/>
            <person name="Ohkuma M."/>
            <person name="Sakamoto M."/>
            <person name="Matsutani M."/>
        </authorList>
    </citation>
    <scope>NUCLEOTIDE SEQUENCE [LARGE SCALE GENOMIC DNA]</scope>
    <source>
        <strain evidence="2 3">Kim37-2</strain>
    </source>
</reference>
<feature type="domain" description="N-acetyltransferase" evidence="1">
    <location>
        <begin position="31"/>
        <end position="183"/>
    </location>
</feature>
<dbReference type="PANTHER" id="PTHR39173:SF1">
    <property type="entry name" value="ACETYLTRANSFERASE"/>
    <property type="match status" value="1"/>
</dbReference>
<dbReference type="Gene3D" id="3.40.630.30">
    <property type="match status" value="1"/>
</dbReference>
<organism evidence="2 3">
    <name type="scientific">Bombiscardovia nodaiensis</name>
    <dbReference type="NCBI Taxonomy" id="2932181"/>
    <lineage>
        <taxon>Bacteria</taxon>
        <taxon>Bacillati</taxon>
        <taxon>Actinomycetota</taxon>
        <taxon>Actinomycetes</taxon>
        <taxon>Bifidobacteriales</taxon>
        <taxon>Bifidobacteriaceae</taxon>
        <taxon>Bombiscardovia</taxon>
    </lineage>
</organism>
<dbReference type="SUPFAM" id="SSF55729">
    <property type="entry name" value="Acyl-CoA N-acyltransferases (Nat)"/>
    <property type="match status" value="1"/>
</dbReference>
<protein>
    <submittedName>
        <fullName evidence="2">Acetyltransferase</fullName>
    </submittedName>
</protein>
<dbReference type="EMBL" id="AP026798">
    <property type="protein sequence ID" value="BDR53813.1"/>
    <property type="molecule type" value="Genomic_DNA"/>
</dbReference>
<evidence type="ECO:0000313" key="2">
    <source>
        <dbReference type="EMBL" id="BDR53813.1"/>
    </source>
</evidence>
<dbReference type="InterPro" id="IPR016181">
    <property type="entry name" value="Acyl_CoA_acyltransferase"/>
</dbReference>
<dbReference type="Pfam" id="PF13302">
    <property type="entry name" value="Acetyltransf_3"/>
    <property type="match status" value="1"/>
</dbReference>
<dbReference type="PROSITE" id="PS51186">
    <property type="entry name" value="GNAT"/>
    <property type="match status" value="1"/>
</dbReference>